<dbReference type="InterPro" id="IPR016032">
    <property type="entry name" value="Sig_transdc_resp-reg_C-effctor"/>
</dbReference>
<feature type="domain" description="HTH luxR-type" evidence="4">
    <location>
        <begin position="1"/>
        <end position="60"/>
    </location>
</feature>
<keyword evidence="1" id="KW-0805">Transcription regulation</keyword>
<dbReference type="PROSITE" id="PS00622">
    <property type="entry name" value="HTH_LUXR_1"/>
    <property type="match status" value="1"/>
</dbReference>
<gene>
    <name evidence="5" type="ORF">L2725_06785</name>
</gene>
<evidence type="ECO:0000313" key="5">
    <source>
        <dbReference type="EMBL" id="MCL2913494.1"/>
    </source>
</evidence>
<evidence type="ECO:0000256" key="1">
    <source>
        <dbReference type="ARBA" id="ARBA00023015"/>
    </source>
</evidence>
<keyword evidence="3" id="KW-0804">Transcription</keyword>
<sequence length="64" mass="7225">MLSGREVSVIELVRQGHRNKQIALELDISEQTVKFHLKNIFRKLGVKGRRQAVAVLSAGLPNFQ</sequence>
<reference evidence="5 6" key="1">
    <citation type="submission" date="2022-01" db="EMBL/GenBank/DDBJ databases">
        <title>Whole genome-based taxonomy of the Shewanellaceae.</title>
        <authorList>
            <person name="Martin-Rodriguez A.J."/>
        </authorList>
    </citation>
    <scope>NUCLEOTIDE SEQUENCE [LARGE SCALE GENOMIC DNA]</scope>
    <source>
        <strain evidence="5 6">DSM 21332</strain>
    </source>
</reference>
<proteinExistence type="predicted"/>
<dbReference type="Proteomes" id="UP001202831">
    <property type="component" value="Unassembled WGS sequence"/>
</dbReference>
<dbReference type="PANTHER" id="PTHR44688">
    <property type="entry name" value="DNA-BINDING TRANSCRIPTIONAL ACTIVATOR DEVR_DOSR"/>
    <property type="match status" value="1"/>
</dbReference>
<keyword evidence="6" id="KW-1185">Reference proteome</keyword>
<dbReference type="EMBL" id="JAKIKT010000002">
    <property type="protein sequence ID" value="MCL2913494.1"/>
    <property type="molecule type" value="Genomic_DNA"/>
</dbReference>
<evidence type="ECO:0000256" key="3">
    <source>
        <dbReference type="ARBA" id="ARBA00023163"/>
    </source>
</evidence>
<name>A0ABT0N4W3_9GAMM</name>
<dbReference type="Pfam" id="PF00196">
    <property type="entry name" value="GerE"/>
    <property type="match status" value="1"/>
</dbReference>
<evidence type="ECO:0000259" key="4">
    <source>
        <dbReference type="PROSITE" id="PS50043"/>
    </source>
</evidence>
<dbReference type="CDD" id="cd06170">
    <property type="entry name" value="LuxR_C_like"/>
    <property type="match status" value="1"/>
</dbReference>
<dbReference type="SMART" id="SM00421">
    <property type="entry name" value="HTH_LUXR"/>
    <property type="match status" value="1"/>
</dbReference>
<dbReference type="Gene3D" id="1.10.10.10">
    <property type="entry name" value="Winged helix-like DNA-binding domain superfamily/Winged helix DNA-binding domain"/>
    <property type="match status" value="1"/>
</dbReference>
<comment type="caution">
    <text evidence="5">The sequence shown here is derived from an EMBL/GenBank/DDBJ whole genome shotgun (WGS) entry which is preliminary data.</text>
</comment>
<dbReference type="PANTHER" id="PTHR44688:SF16">
    <property type="entry name" value="DNA-BINDING TRANSCRIPTIONAL ACTIVATOR DEVR_DOSR"/>
    <property type="match status" value="1"/>
</dbReference>
<evidence type="ECO:0000256" key="2">
    <source>
        <dbReference type="ARBA" id="ARBA00023125"/>
    </source>
</evidence>
<keyword evidence="2" id="KW-0238">DNA-binding</keyword>
<dbReference type="SUPFAM" id="SSF46894">
    <property type="entry name" value="C-terminal effector domain of the bipartite response regulators"/>
    <property type="match status" value="1"/>
</dbReference>
<protein>
    <submittedName>
        <fullName evidence="5">Helix-turn-helix transcriptional regulator</fullName>
    </submittedName>
</protein>
<organism evidence="5 6">
    <name type="scientific">Shewanella corallii</name>
    <dbReference type="NCBI Taxonomy" id="560080"/>
    <lineage>
        <taxon>Bacteria</taxon>
        <taxon>Pseudomonadati</taxon>
        <taxon>Pseudomonadota</taxon>
        <taxon>Gammaproteobacteria</taxon>
        <taxon>Alteromonadales</taxon>
        <taxon>Shewanellaceae</taxon>
        <taxon>Shewanella</taxon>
    </lineage>
</organism>
<dbReference type="InterPro" id="IPR036388">
    <property type="entry name" value="WH-like_DNA-bd_sf"/>
</dbReference>
<dbReference type="PROSITE" id="PS50043">
    <property type="entry name" value="HTH_LUXR_2"/>
    <property type="match status" value="1"/>
</dbReference>
<dbReference type="InterPro" id="IPR000792">
    <property type="entry name" value="Tscrpt_reg_LuxR_C"/>
</dbReference>
<dbReference type="PRINTS" id="PR00038">
    <property type="entry name" value="HTHLUXR"/>
</dbReference>
<accession>A0ABT0N4W3</accession>
<evidence type="ECO:0000313" key="6">
    <source>
        <dbReference type="Proteomes" id="UP001202831"/>
    </source>
</evidence>